<dbReference type="AlphaFoldDB" id="A0A8J3DYA0"/>
<dbReference type="RefSeq" id="WP_189507319.1">
    <property type="nucleotide sequence ID" value="NZ_BMZQ01000006.1"/>
</dbReference>
<reference evidence="1" key="1">
    <citation type="journal article" date="2014" name="Int. J. Syst. Evol. Microbiol.">
        <title>Complete genome sequence of Corynebacterium casei LMG S-19264T (=DSM 44701T), isolated from a smear-ripened cheese.</title>
        <authorList>
            <consortium name="US DOE Joint Genome Institute (JGI-PGF)"/>
            <person name="Walter F."/>
            <person name="Albersmeier A."/>
            <person name="Kalinowski J."/>
            <person name="Ruckert C."/>
        </authorList>
    </citation>
    <scope>NUCLEOTIDE SEQUENCE</scope>
    <source>
        <strain evidence="1">KCTC 42249</strain>
    </source>
</reference>
<keyword evidence="2" id="KW-1185">Reference proteome</keyword>
<dbReference type="EMBL" id="BMZQ01000006">
    <property type="protein sequence ID" value="GHD23660.1"/>
    <property type="molecule type" value="Genomic_DNA"/>
</dbReference>
<dbReference type="Proteomes" id="UP000630142">
    <property type="component" value="Unassembled WGS sequence"/>
</dbReference>
<name>A0A8J3DYA0_9HYPH</name>
<evidence type="ECO:0000313" key="1">
    <source>
        <dbReference type="EMBL" id="GHD23660.1"/>
    </source>
</evidence>
<evidence type="ECO:0000313" key="2">
    <source>
        <dbReference type="Proteomes" id="UP000630142"/>
    </source>
</evidence>
<organism evidence="1 2">
    <name type="scientific">Tianweitania populi</name>
    <dbReference type="NCBI Taxonomy" id="1607949"/>
    <lineage>
        <taxon>Bacteria</taxon>
        <taxon>Pseudomonadati</taxon>
        <taxon>Pseudomonadota</taxon>
        <taxon>Alphaproteobacteria</taxon>
        <taxon>Hyphomicrobiales</taxon>
        <taxon>Phyllobacteriaceae</taxon>
        <taxon>Tianweitania</taxon>
    </lineage>
</organism>
<protein>
    <submittedName>
        <fullName evidence="1">Uncharacterized protein</fullName>
    </submittedName>
</protein>
<sequence length="71" mass="7630">MKTNEIQPRGHKFLTLEIAALGLAASIAAHSLTQGSLCTLLPSARHEQLNAAGTVVHDDIENSIEDMLLHD</sequence>
<gene>
    <name evidence="1" type="ORF">GCM10016234_39060</name>
</gene>
<proteinExistence type="predicted"/>
<reference evidence="1" key="2">
    <citation type="submission" date="2020-09" db="EMBL/GenBank/DDBJ databases">
        <authorList>
            <person name="Sun Q."/>
            <person name="Kim S."/>
        </authorList>
    </citation>
    <scope>NUCLEOTIDE SEQUENCE</scope>
    <source>
        <strain evidence="1">KCTC 42249</strain>
    </source>
</reference>
<comment type="caution">
    <text evidence="1">The sequence shown here is derived from an EMBL/GenBank/DDBJ whole genome shotgun (WGS) entry which is preliminary data.</text>
</comment>
<accession>A0A8J3DYA0</accession>